<dbReference type="GeneID" id="25363856"/>
<dbReference type="InParanoid" id="A0A074YNJ1"/>
<proteinExistence type="predicted"/>
<keyword evidence="2" id="KW-1185">Reference proteome</keyword>
<reference evidence="1 2" key="1">
    <citation type="journal article" date="2014" name="BMC Genomics">
        <title>Genome sequencing of four Aureobasidium pullulans varieties: biotechnological potential, stress tolerance, and description of new species.</title>
        <authorList>
            <person name="Gostin Ar C."/>
            <person name="Ohm R.A."/>
            <person name="Kogej T."/>
            <person name="Sonjak S."/>
            <person name="Turk M."/>
            <person name="Zajc J."/>
            <person name="Zalar P."/>
            <person name="Grube M."/>
            <person name="Sun H."/>
            <person name="Han J."/>
            <person name="Sharma A."/>
            <person name="Chiniquy J."/>
            <person name="Ngan C.Y."/>
            <person name="Lipzen A."/>
            <person name="Barry K."/>
            <person name="Grigoriev I.V."/>
            <person name="Gunde-Cimerman N."/>
        </authorList>
    </citation>
    <scope>NUCLEOTIDE SEQUENCE [LARGE SCALE GENOMIC DNA]</scope>
    <source>
        <strain evidence="1 2">EXF-2481</strain>
    </source>
</reference>
<evidence type="ECO:0000313" key="1">
    <source>
        <dbReference type="EMBL" id="KEQ95622.1"/>
    </source>
</evidence>
<dbReference type="Proteomes" id="UP000030641">
    <property type="component" value="Unassembled WGS sequence"/>
</dbReference>
<accession>A0A074YNJ1</accession>
<evidence type="ECO:0000313" key="2">
    <source>
        <dbReference type="Proteomes" id="UP000030641"/>
    </source>
</evidence>
<dbReference type="HOGENOM" id="CLU_818842_0_0_1"/>
<dbReference type="EMBL" id="KL584758">
    <property type="protein sequence ID" value="KEQ95622.1"/>
    <property type="molecule type" value="Genomic_DNA"/>
</dbReference>
<dbReference type="AlphaFoldDB" id="A0A074YNJ1"/>
<organism evidence="1 2">
    <name type="scientific">Aureobasidium subglaciale (strain EXF-2481)</name>
    <name type="common">Aureobasidium pullulans var. subglaciale</name>
    <dbReference type="NCBI Taxonomy" id="1043005"/>
    <lineage>
        <taxon>Eukaryota</taxon>
        <taxon>Fungi</taxon>
        <taxon>Dikarya</taxon>
        <taxon>Ascomycota</taxon>
        <taxon>Pezizomycotina</taxon>
        <taxon>Dothideomycetes</taxon>
        <taxon>Dothideomycetidae</taxon>
        <taxon>Dothideales</taxon>
        <taxon>Saccotheciaceae</taxon>
        <taxon>Aureobasidium</taxon>
    </lineage>
</organism>
<sequence length="339" mass="38257">MSTPSKSGNMAFHNGVQKRSAAKPHTPPTHAIDGLLAALGDDALLIKKKHDRDAPTKLEVYHAYMSYLEDSFATDVAVPAPSLVRNVKTEVDSGALPFVVKHESRLSNLFPEVKMEDIEVIDLCSDAETDDGLKQESRSRVSSISNTSFEHDQRSRVISGKRRLDKETYTKVIRGERPENKIKSDDVVQTSEHKRPTQARIRAMARKTYKACKNGHLNGLTSRKHFEAILEEADRKDYLGYVGRMKGLEGFDWTNPHRLSLLVLAASTLSRSDEQEKQLLDDLGAFRKRFNVRQYLAETFPIRHPEAHAAKLAAEEKSQADCVLAIDKQQRKREEDHSN</sequence>
<name>A0A074YNJ1_AURSE</name>
<gene>
    <name evidence="1" type="ORF">AUEXF2481DRAFT_29058</name>
</gene>
<protein>
    <submittedName>
        <fullName evidence="1">Uncharacterized protein</fullName>
    </submittedName>
</protein>
<dbReference type="RefSeq" id="XP_013344126.1">
    <property type="nucleotide sequence ID" value="XM_013488672.1"/>
</dbReference>